<comment type="caution">
    <text evidence="2">The sequence shown here is derived from an EMBL/GenBank/DDBJ whole genome shotgun (WGS) entry which is preliminary data.</text>
</comment>
<dbReference type="EMBL" id="SLZW01000010">
    <property type="protein sequence ID" value="TCS60581.1"/>
    <property type="molecule type" value="Genomic_DNA"/>
</dbReference>
<protein>
    <submittedName>
        <fullName evidence="2">Uncharacterized protein</fullName>
    </submittedName>
</protein>
<dbReference type="RefSeq" id="WP_132939894.1">
    <property type="nucleotide sequence ID" value="NZ_CP119676.1"/>
</dbReference>
<evidence type="ECO:0000313" key="2">
    <source>
        <dbReference type="EMBL" id="TCS60581.1"/>
    </source>
</evidence>
<proteinExistence type="predicted"/>
<feature type="region of interest" description="Disordered" evidence="1">
    <location>
        <begin position="1"/>
        <end position="26"/>
    </location>
</feature>
<reference evidence="2 3" key="1">
    <citation type="submission" date="2019-03" db="EMBL/GenBank/DDBJ databases">
        <title>Genomic Encyclopedia of Type Strains, Phase IV (KMG-IV): sequencing the most valuable type-strain genomes for metagenomic binning, comparative biology and taxonomic classification.</title>
        <authorList>
            <person name="Goeker M."/>
        </authorList>
    </citation>
    <scope>NUCLEOTIDE SEQUENCE [LARGE SCALE GENOMIC DNA]</scope>
    <source>
        <strain evidence="2 3">DSM 101688</strain>
    </source>
</reference>
<accession>A0A4V2UN40</accession>
<dbReference type="AlphaFoldDB" id="A0A4V2UN40"/>
<gene>
    <name evidence="2" type="ORF">EDD55_11055</name>
</gene>
<name>A0A4V2UN40_9PROT</name>
<sequence>MVAPTDHVQSSAPKAATTKTDSEKSGTDMCRHQTFILLDAFVDFLLAEAPSAQPIDREMLLRRTRLFKKGITKEQDALFRDQFEACQVLRDQEVWDRVRKDPFKRLLTHRLSRLFPPEHGFDAPLADGLVSRRILPGLFLALEKMTGSLAFQDIQGRCREMLQDLFGDSGPINWQVFYDNVEANNAVDGFLIGIVPHFDDLAKRTVWLRDLINFELAPFSLYAFEGEGAHDWVLDTPGAVNILRALFHNLRQRLALGDSGRSANLRENAHCETLEAFLRTLYAPTATPPHT</sequence>
<dbReference type="OrthoDB" id="7356265at2"/>
<evidence type="ECO:0000256" key="1">
    <source>
        <dbReference type="SAM" id="MobiDB-lite"/>
    </source>
</evidence>
<organism evidence="2 3">
    <name type="scientific">Varunaivibrio sulfuroxidans</name>
    <dbReference type="NCBI Taxonomy" id="1773489"/>
    <lineage>
        <taxon>Bacteria</taxon>
        <taxon>Pseudomonadati</taxon>
        <taxon>Pseudomonadota</taxon>
        <taxon>Alphaproteobacteria</taxon>
        <taxon>Rhodospirillales</taxon>
        <taxon>Magnetovibrionaceae</taxon>
        <taxon>Varunaivibrio</taxon>
    </lineage>
</organism>
<dbReference type="Proteomes" id="UP000295304">
    <property type="component" value="Unassembled WGS sequence"/>
</dbReference>
<keyword evidence="3" id="KW-1185">Reference proteome</keyword>
<evidence type="ECO:0000313" key="3">
    <source>
        <dbReference type="Proteomes" id="UP000295304"/>
    </source>
</evidence>